<sequence length="859" mass="95962">MAKYQQTTLRQPRAHHKKSILILLATSVAFAAIFAITRVTKLPFPASVTAAGVSAGAAVASAAISLATLLGTQFRESRKSKLIGKEGVRKSFDAIVQNLLVSHPKHGCPTVGEIEDPTQIGVSRSLLDSTGRRADASYIERDVHREVIRSLREFNFTLIIGESKSGKSRIAFECVREIFPDRLFVSPVSGAAARNMTTQNLLLEDTVIWLDDFERFLTADGLDQAAINKYMSTKNCSIVATIRSAAHADLAPESTRQETAEWRIVQQARSVRLSRTLTNEEHARLPRELAGILDRNTSLGLAEYLSGATDLLDRYRDAEEAHPVGWALTRATIDLVRCGLQQPLPTMIQTAATKLLPKIPDDPDYQQAWKWALDPIYGSSALLAKRENGIRPFDYLLEKSEHPIPTEVWEVARQVDTPVELASVGFAAFINRQFDLTRSLQRKLILIADGQQKARAHYHLAICEIIAGNRAEAIKNAKISDDLGYDLAPYLVGDILAKRKRRREAEAYFNRALDRGVAPAAYQLAKLARWHDDTEKEVEYLKNGSAAGDPNCTIRLSEVYRDTGKAEEAELLLKELAKKGHPGATMMLGDLKLASKNYHEALAWYESAAAKGGRNAALNAGLVNEVMNNPKAAEEWYRKAIEHDPRRAHLYLGCLYVKLKRHQEAIDLLEPLADRYSIAVDRLSIAYVSQRRLGDAQILLERAALSNTPGTRHRLGELHESQGDLEAASLWYRRGANTGDRHCMAHLGMLLIRMRKVDMAQKWIIRANDGGSDPMAQQLLRLLKILKLLESRSLLDLFMKVGTSRLVAKIARKVLFRKLQRVSRSSPSRLGIWFLELQEWSLGSLDEIELPNKIRKRAA</sequence>
<keyword evidence="2" id="KW-0812">Transmembrane</keyword>
<gene>
    <name evidence="3" type="ORF">EIY87_06415</name>
</gene>
<dbReference type="EMBL" id="RSEC01000024">
    <property type="protein sequence ID" value="RSD22786.1"/>
    <property type="molecule type" value="Genomic_DNA"/>
</dbReference>
<dbReference type="Gene3D" id="1.25.40.10">
    <property type="entry name" value="Tetratricopeptide repeat domain"/>
    <property type="match status" value="2"/>
</dbReference>
<comment type="caution">
    <text evidence="3">The sequence shown here is derived from an EMBL/GenBank/DDBJ whole genome shotgun (WGS) entry which is preliminary data.</text>
</comment>
<organism evidence="3 4">
    <name type="scientific">Amycolatopsis eburnea</name>
    <dbReference type="NCBI Taxonomy" id="2267691"/>
    <lineage>
        <taxon>Bacteria</taxon>
        <taxon>Bacillati</taxon>
        <taxon>Actinomycetota</taxon>
        <taxon>Actinomycetes</taxon>
        <taxon>Pseudonocardiales</taxon>
        <taxon>Pseudonocardiaceae</taxon>
        <taxon>Amycolatopsis</taxon>
    </lineage>
</organism>
<dbReference type="InterPro" id="IPR006597">
    <property type="entry name" value="Sel1-like"/>
</dbReference>
<evidence type="ECO:0000256" key="1">
    <source>
        <dbReference type="ARBA" id="ARBA00022737"/>
    </source>
</evidence>
<dbReference type="RefSeq" id="WP_125306734.1">
    <property type="nucleotide sequence ID" value="NZ_RSEC01000024.1"/>
</dbReference>
<feature type="transmembrane region" description="Helical" evidence="2">
    <location>
        <begin position="20"/>
        <end position="40"/>
    </location>
</feature>
<name>A0A3R9EWF1_9PSEU</name>
<evidence type="ECO:0000313" key="3">
    <source>
        <dbReference type="EMBL" id="RSD22786.1"/>
    </source>
</evidence>
<dbReference type="InterPro" id="IPR051726">
    <property type="entry name" value="Chitin_Synth_Reg"/>
</dbReference>
<dbReference type="SMART" id="SM00671">
    <property type="entry name" value="SEL1"/>
    <property type="match status" value="4"/>
</dbReference>
<keyword evidence="2" id="KW-0472">Membrane</keyword>
<reference evidence="3 4" key="1">
    <citation type="submission" date="2018-12" db="EMBL/GenBank/DDBJ databases">
        <title>Amycolatopsis eburnea sp. nov. actinomycete associate with arbuscular mycorrhiza fungal spore.</title>
        <authorList>
            <person name="Lumyong S."/>
            <person name="Chaiya L."/>
        </authorList>
    </citation>
    <scope>NUCLEOTIDE SEQUENCE [LARGE SCALE GENOMIC DNA]</scope>
    <source>
        <strain evidence="3 4">GLM-1</strain>
    </source>
</reference>
<dbReference type="AlphaFoldDB" id="A0A3R9EWF1"/>
<evidence type="ECO:0000256" key="2">
    <source>
        <dbReference type="SAM" id="Phobius"/>
    </source>
</evidence>
<evidence type="ECO:0000313" key="4">
    <source>
        <dbReference type="Proteomes" id="UP000267081"/>
    </source>
</evidence>
<accession>A0A3R9EWF1</accession>
<dbReference type="InterPro" id="IPR011990">
    <property type="entry name" value="TPR-like_helical_dom_sf"/>
</dbReference>
<protein>
    <submittedName>
        <fullName evidence="3">Sel1 repeat family protein</fullName>
    </submittedName>
</protein>
<dbReference type="PANTHER" id="PTHR46430">
    <property type="entry name" value="PROTEIN SKT5-RELATED"/>
    <property type="match status" value="1"/>
</dbReference>
<keyword evidence="1" id="KW-0677">Repeat</keyword>
<dbReference type="SUPFAM" id="SSF81901">
    <property type="entry name" value="HCP-like"/>
    <property type="match status" value="3"/>
</dbReference>
<proteinExistence type="predicted"/>
<dbReference type="Pfam" id="PF13432">
    <property type="entry name" value="TPR_16"/>
    <property type="match status" value="2"/>
</dbReference>
<keyword evidence="2" id="KW-1133">Transmembrane helix</keyword>
<keyword evidence="4" id="KW-1185">Reference proteome</keyword>
<dbReference type="OrthoDB" id="4532668at2"/>
<dbReference type="Proteomes" id="UP000267081">
    <property type="component" value="Unassembled WGS sequence"/>
</dbReference>